<comment type="caution">
    <text evidence="1">The sequence shown here is derived from an EMBL/GenBank/DDBJ whole genome shotgun (WGS) entry which is preliminary data.</text>
</comment>
<protein>
    <submittedName>
        <fullName evidence="1">Uncharacterized protein</fullName>
    </submittedName>
</protein>
<dbReference type="OrthoDB" id="444511at2759"/>
<sequence>MTWFAADVEERAFKWQHLPLAMDAPPGLEAENPTATAALRAQSDVGTSLASLAKSVNDSVVEMASDWHTVLSMLPYISNMTGPGEGLRLPEKALTDPLQESKGASQSLAACAPEAACRQSMLAWLQADLGTESQGVSAGAAACSGFTCCQLRKDPHEARWLSSDFLSTEGGFSAFGARVSGGLTFQGAIDAGLLCCKSRQAAILRWYLVAVCLVTDFLVSREGELSNKTIPSEGSPQELIVSDSTPTMLSTQSTLSTFSKSTHSSCDHGDVEFLEPEEQPWQGNGSRKKQKKRNGAAFVCEYSLIPRQEILEAFEFVPKLYGRSTADRANVSLHSFHEMLGTYPCTGKNMKDIAASCGGKVRLRGRGSRYYELGGLE</sequence>
<gene>
    <name evidence="1" type="ORF">SNEC2469_LOCUS221</name>
</gene>
<dbReference type="EMBL" id="CAJNJA010000338">
    <property type="protein sequence ID" value="CAE7153146.1"/>
    <property type="molecule type" value="Genomic_DNA"/>
</dbReference>
<dbReference type="AlphaFoldDB" id="A0A812INH9"/>
<organism evidence="1 2">
    <name type="scientific">Symbiodinium necroappetens</name>
    <dbReference type="NCBI Taxonomy" id="1628268"/>
    <lineage>
        <taxon>Eukaryota</taxon>
        <taxon>Sar</taxon>
        <taxon>Alveolata</taxon>
        <taxon>Dinophyceae</taxon>
        <taxon>Suessiales</taxon>
        <taxon>Symbiodiniaceae</taxon>
        <taxon>Symbiodinium</taxon>
    </lineage>
</organism>
<evidence type="ECO:0000313" key="1">
    <source>
        <dbReference type="EMBL" id="CAE7153146.1"/>
    </source>
</evidence>
<accession>A0A812INH9</accession>
<evidence type="ECO:0000313" key="2">
    <source>
        <dbReference type="Proteomes" id="UP000601435"/>
    </source>
</evidence>
<proteinExistence type="predicted"/>
<keyword evidence="2" id="KW-1185">Reference proteome</keyword>
<reference evidence="1" key="1">
    <citation type="submission" date="2021-02" db="EMBL/GenBank/DDBJ databases">
        <authorList>
            <person name="Dougan E. K."/>
            <person name="Rhodes N."/>
            <person name="Thang M."/>
            <person name="Chan C."/>
        </authorList>
    </citation>
    <scope>NUCLEOTIDE SEQUENCE</scope>
</reference>
<feature type="non-terminal residue" evidence="1">
    <location>
        <position position="377"/>
    </location>
</feature>
<name>A0A812INH9_9DINO</name>
<dbReference type="Proteomes" id="UP000601435">
    <property type="component" value="Unassembled WGS sequence"/>
</dbReference>